<name>A0ABT3RWL5_9BACT</name>
<protein>
    <submittedName>
        <fullName evidence="1">Phosphoglycerate mutase family protein</fullName>
    </submittedName>
</protein>
<organism evidence="1 2">
    <name type="scientific">Mangrovivirga halotolerans</name>
    <dbReference type="NCBI Taxonomy" id="2993936"/>
    <lineage>
        <taxon>Bacteria</taxon>
        <taxon>Pseudomonadati</taxon>
        <taxon>Bacteroidota</taxon>
        <taxon>Cytophagia</taxon>
        <taxon>Cytophagales</taxon>
        <taxon>Mangrovivirgaceae</taxon>
        <taxon>Mangrovivirga</taxon>
    </lineage>
</organism>
<proteinExistence type="predicted"/>
<dbReference type="EMBL" id="JAPFQN010000013">
    <property type="protein sequence ID" value="MCX2746056.1"/>
    <property type="molecule type" value="Genomic_DNA"/>
</dbReference>
<keyword evidence="2" id="KW-1185">Reference proteome</keyword>
<dbReference type="PROSITE" id="PS51257">
    <property type="entry name" value="PROKAR_LIPOPROTEIN"/>
    <property type="match status" value="1"/>
</dbReference>
<dbReference type="Pfam" id="PF00300">
    <property type="entry name" value="His_Phos_1"/>
    <property type="match status" value="1"/>
</dbReference>
<dbReference type="Proteomes" id="UP001209885">
    <property type="component" value="Unassembled WGS sequence"/>
</dbReference>
<gene>
    <name evidence="1" type="ORF">OO013_19405</name>
</gene>
<comment type="caution">
    <text evidence="1">The sequence shown here is derived from an EMBL/GenBank/DDBJ whole genome shotgun (WGS) entry which is preliminary data.</text>
</comment>
<reference evidence="1 2" key="1">
    <citation type="submission" date="2022-11" db="EMBL/GenBank/DDBJ databases">
        <title>The characterization of three novel Bacteroidetes species and genomic analysis of their roles in tidal elemental geochemical cycles.</title>
        <authorList>
            <person name="Ma K."/>
        </authorList>
    </citation>
    <scope>NUCLEOTIDE SEQUENCE [LARGE SCALE GENOMIC DNA]</scope>
    <source>
        <strain evidence="1 2">M17</strain>
    </source>
</reference>
<evidence type="ECO:0000313" key="2">
    <source>
        <dbReference type="Proteomes" id="UP001209885"/>
    </source>
</evidence>
<sequence>MKLKSYFFLIVAFLVFISCTQEKSDSEQLLDKPEIEPTIIFLTRHAEKDTLSNDPDLSATGFKRVETLTSMLKNVEFDGIYSTNYKRTIQTVKPIADQNSLVIMPYEPSESTKEFAKKIKENEKGNTILVSGHSNTIPFLINEFIGEEMLQQFEDNQYGDLFMVMLSGEKAEVLRFYVPLITGSKETTKVNLN</sequence>
<dbReference type="CDD" id="cd07067">
    <property type="entry name" value="HP_PGM_like"/>
    <property type="match status" value="1"/>
</dbReference>
<dbReference type="InterPro" id="IPR029033">
    <property type="entry name" value="His_PPase_superfam"/>
</dbReference>
<dbReference type="InterPro" id="IPR013078">
    <property type="entry name" value="His_Pase_superF_clade-1"/>
</dbReference>
<dbReference type="RefSeq" id="WP_266058730.1">
    <property type="nucleotide sequence ID" value="NZ_JAPFQN010000013.1"/>
</dbReference>
<evidence type="ECO:0000313" key="1">
    <source>
        <dbReference type="EMBL" id="MCX2746056.1"/>
    </source>
</evidence>
<dbReference type="Gene3D" id="3.40.50.1240">
    <property type="entry name" value="Phosphoglycerate mutase-like"/>
    <property type="match status" value="1"/>
</dbReference>
<dbReference type="SUPFAM" id="SSF53254">
    <property type="entry name" value="Phosphoglycerate mutase-like"/>
    <property type="match status" value="1"/>
</dbReference>
<accession>A0ABT3RWL5</accession>